<dbReference type="KEGG" id="cch:Cag_1113"/>
<organism evidence="1">
    <name type="scientific">Chlorobium chlorochromatii (strain CaD3)</name>
    <dbReference type="NCBI Taxonomy" id="340177"/>
    <lineage>
        <taxon>Bacteria</taxon>
        <taxon>Pseudomonadati</taxon>
        <taxon>Chlorobiota</taxon>
        <taxon>Chlorobiia</taxon>
        <taxon>Chlorobiales</taxon>
        <taxon>Chlorobiaceae</taxon>
        <taxon>Chlorobium/Pelodictyon group</taxon>
        <taxon>Chlorobium</taxon>
    </lineage>
</organism>
<protein>
    <recommendedName>
        <fullName evidence="2">Host attachment protein</fullName>
    </recommendedName>
</protein>
<dbReference type="AlphaFoldDB" id="Q3ARK0"/>
<dbReference type="HOGENOM" id="CLU_132493_0_0_10"/>
<dbReference type="OrthoDB" id="594984at2"/>
<dbReference type="SUPFAM" id="SSF53137">
    <property type="entry name" value="Translational machinery components"/>
    <property type="match status" value="1"/>
</dbReference>
<dbReference type="eggNOG" id="ENOG5032EPT">
    <property type="taxonomic scope" value="Bacteria"/>
</dbReference>
<evidence type="ECO:0000313" key="1">
    <source>
        <dbReference type="EMBL" id="ABB28375.1"/>
    </source>
</evidence>
<name>Q3ARK0_CHLCH</name>
<dbReference type="EMBL" id="CP000108">
    <property type="protein sequence ID" value="ABB28375.1"/>
    <property type="molecule type" value="Genomic_DNA"/>
</dbReference>
<sequence length="137" mass="15261">MKNNTGLWIDHKTAILVNIKGDYTHVQHVESNAESNLKPSGGWKANGSVVAQAVANEHTADERRKHQYHTYYQKVIALLANSTEIALFGPGEAKIELAKEIEKNSDMHKKVSIVETCERMTENQLIAKIKSSFSAKS</sequence>
<reference evidence="1" key="1">
    <citation type="submission" date="2005-08" db="EMBL/GenBank/DDBJ databases">
        <title>Complete sequence of Chlorobium chlorochromatii CaD3.</title>
        <authorList>
            <person name="Copeland A."/>
            <person name="Lucas S."/>
            <person name="Lapidus A."/>
            <person name="Barry K."/>
            <person name="Detter J.C."/>
            <person name="Glavina T."/>
            <person name="Hammon N."/>
            <person name="Israni S."/>
            <person name="Pitluck S."/>
            <person name="Bryant D."/>
            <person name="Schmutz J."/>
            <person name="Larimer F."/>
            <person name="Land M."/>
            <person name="Kyrpides N."/>
            <person name="Ivanova N."/>
            <person name="Richardson P."/>
        </authorList>
    </citation>
    <scope>NUCLEOTIDE SEQUENCE [LARGE SCALE GENOMIC DNA]</scope>
    <source>
        <strain evidence="1">CaD3</strain>
    </source>
</reference>
<gene>
    <name evidence="1" type="ordered locus">Cag_1113</name>
</gene>
<accession>Q3ARK0</accession>
<proteinExistence type="predicted"/>
<evidence type="ECO:0008006" key="2">
    <source>
        <dbReference type="Google" id="ProtNLM"/>
    </source>
</evidence>